<reference evidence="2 3" key="1">
    <citation type="submission" date="2021-01" db="EMBL/GenBank/DDBJ databases">
        <title>Whole genome shotgun sequence of Asanoa siamensis NBRC 107932.</title>
        <authorList>
            <person name="Komaki H."/>
            <person name="Tamura T."/>
        </authorList>
    </citation>
    <scope>NUCLEOTIDE SEQUENCE [LARGE SCALE GENOMIC DNA]</scope>
    <source>
        <strain evidence="2 3">NBRC 107932</strain>
    </source>
</reference>
<feature type="transmembrane region" description="Helical" evidence="1">
    <location>
        <begin position="6"/>
        <end position="37"/>
    </location>
</feature>
<comment type="caution">
    <text evidence="2">The sequence shown here is derived from an EMBL/GenBank/DDBJ whole genome shotgun (WGS) entry which is preliminary data.</text>
</comment>
<evidence type="ECO:0000256" key="1">
    <source>
        <dbReference type="SAM" id="Phobius"/>
    </source>
</evidence>
<name>A0ABQ4CX80_9ACTN</name>
<evidence type="ECO:0000313" key="2">
    <source>
        <dbReference type="EMBL" id="GIF75894.1"/>
    </source>
</evidence>
<organism evidence="2 3">
    <name type="scientific">Asanoa siamensis</name>
    <dbReference type="NCBI Taxonomy" id="926357"/>
    <lineage>
        <taxon>Bacteria</taxon>
        <taxon>Bacillati</taxon>
        <taxon>Actinomycetota</taxon>
        <taxon>Actinomycetes</taxon>
        <taxon>Micromonosporales</taxon>
        <taxon>Micromonosporaceae</taxon>
        <taxon>Asanoa</taxon>
    </lineage>
</organism>
<accession>A0ABQ4CX80</accession>
<sequence>MVPPHVYFVVSAVFHYLGLALAVLPFARVDVLGVAWLKSRGTGTRRSPAGFVRELASGE</sequence>
<dbReference type="RefSeq" id="WP_203716782.1">
    <property type="nucleotide sequence ID" value="NZ_BONE01000050.1"/>
</dbReference>
<gene>
    <name evidence="2" type="ORF">Asi02nite_54120</name>
</gene>
<dbReference type="EMBL" id="BONE01000050">
    <property type="protein sequence ID" value="GIF75894.1"/>
    <property type="molecule type" value="Genomic_DNA"/>
</dbReference>
<keyword evidence="3" id="KW-1185">Reference proteome</keyword>
<proteinExistence type="predicted"/>
<keyword evidence="1" id="KW-1133">Transmembrane helix</keyword>
<keyword evidence="1" id="KW-0472">Membrane</keyword>
<dbReference type="Proteomes" id="UP000604117">
    <property type="component" value="Unassembled WGS sequence"/>
</dbReference>
<protein>
    <submittedName>
        <fullName evidence="2">Uncharacterized protein</fullName>
    </submittedName>
</protein>
<evidence type="ECO:0000313" key="3">
    <source>
        <dbReference type="Proteomes" id="UP000604117"/>
    </source>
</evidence>
<keyword evidence="1" id="KW-0812">Transmembrane</keyword>